<dbReference type="OrthoDB" id="3765493at2759"/>
<dbReference type="HOGENOM" id="CLU_1369209_0_0_1"/>
<dbReference type="Pfam" id="PF26652">
    <property type="entry name" value="Zn_ribbon_double"/>
    <property type="match status" value="1"/>
</dbReference>
<gene>
    <name evidence="2" type="ORF">SETTUDRAFT_123827</name>
</gene>
<evidence type="ECO:0000259" key="1">
    <source>
        <dbReference type="Pfam" id="PF26652"/>
    </source>
</evidence>
<name>R0JH38_EXST2</name>
<dbReference type="RefSeq" id="XP_008031331.1">
    <property type="nucleotide sequence ID" value="XM_008033140.1"/>
</dbReference>
<protein>
    <recommendedName>
        <fullName evidence="1">Probable double zinc ribbon domain-containing protein</fullName>
    </recommendedName>
</protein>
<dbReference type="GeneID" id="19395926"/>
<proteinExistence type="predicted"/>
<dbReference type="eggNOG" id="ENOG502T6S0">
    <property type="taxonomic scope" value="Eukaryota"/>
</dbReference>
<dbReference type="Proteomes" id="UP000016935">
    <property type="component" value="Unassembled WGS sequence"/>
</dbReference>
<reference evidence="2 3" key="2">
    <citation type="journal article" date="2013" name="PLoS Genet.">
        <title>Comparative genome structure, secondary metabolite, and effector coding capacity across Cochliobolus pathogens.</title>
        <authorList>
            <person name="Condon B.J."/>
            <person name="Leng Y."/>
            <person name="Wu D."/>
            <person name="Bushley K.E."/>
            <person name="Ohm R.A."/>
            <person name="Otillar R."/>
            <person name="Martin J."/>
            <person name="Schackwitz W."/>
            <person name="Grimwood J."/>
            <person name="MohdZainudin N."/>
            <person name="Xue C."/>
            <person name="Wang R."/>
            <person name="Manning V.A."/>
            <person name="Dhillon B."/>
            <person name="Tu Z.J."/>
            <person name="Steffenson B.J."/>
            <person name="Salamov A."/>
            <person name="Sun H."/>
            <person name="Lowry S."/>
            <person name="LaButti K."/>
            <person name="Han J."/>
            <person name="Copeland A."/>
            <person name="Lindquist E."/>
            <person name="Barry K."/>
            <person name="Schmutz J."/>
            <person name="Baker S.E."/>
            <person name="Ciuffetti L.M."/>
            <person name="Grigoriev I.V."/>
            <person name="Zhong S."/>
            <person name="Turgeon B.G."/>
        </authorList>
    </citation>
    <scope>NUCLEOTIDE SEQUENCE [LARGE SCALE GENOMIC DNA]</scope>
    <source>
        <strain evidence="3">28A</strain>
    </source>
</reference>
<feature type="non-terminal residue" evidence="2">
    <location>
        <position position="1"/>
    </location>
</feature>
<evidence type="ECO:0000313" key="3">
    <source>
        <dbReference type="Proteomes" id="UP000016935"/>
    </source>
</evidence>
<dbReference type="EMBL" id="KB908877">
    <property type="protein sequence ID" value="EOA80678.1"/>
    <property type="molecule type" value="Genomic_DNA"/>
</dbReference>
<organism evidence="2 3">
    <name type="scientific">Exserohilum turcicum (strain 28A)</name>
    <name type="common">Northern leaf blight fungus</name>
    <name type="synonym">Setosphaeria turcica</name>
    <dbReference type="NCBI Taxonomy" id="671987"/>
    <lineage>
        <taxon>Eukaryota</taxon>
        <taxon>Fungi</taxon>
        <taxon>Dikarya</taxon>
        <taxon>Ascomycota</taxon>
        <taxon>Pezizomycotina</taxon>
        <taxon>Dothideomycetes</taxon>
        <taxon>Pleosporomycetidae</taxon>
        <taxon>Pleosporales</taxon>
        <taxon>Pleosporineae</taxon>
        <taxon>Pleosporaceae</taxon>
        <taxon>Exserohilum</taxon>
    </lineage>
</organism>
<keyword evidence="3" id="KW-1185">Reference proteome</keyword>
<accession>R0JH38</accession>
<dbReference type="InterPro" id="IPR058253">
    <property type="entry name" value="Zn_ribbon_double"/>
</dbReference>
<sequence length="200" mass="22559">RPSPSTSSSHTLHNDFCSAIPAESPTRQSLIYQNAYPSLRALQSDADIGDGLWRCCRCLHENILTHYKGPFPFDRLCCPRCTHILCHTCHSSEILSPLPRHVTLVDPPDAHAPVRYLHVCTHCGLSRRAVVQGNALVFCHGPCSDCGTNVNGEWARYWIGSKEAYRRDPNQTFVRLVDKRADEATRQARKRQRLAEKLKG</sequence>
<feature type="domain" description="Probable double zinc ribbon" evidence="1">
    <location>
        <begin position="51"/>
        <end position="173"/>
    </location>
</feature>
<dbReference type="AlphaFoldDB" id="R0JH38"/>
<evidence type="ECO:0000313" key="2">
    <source>
        <dbReference type="EMBL" id="EOA80678.1"/>
    </source>
</evidence>
<reference evidence="2 3" key="1">
    <citation type="journal article" date="2012" name="PLoS Pathog.">
        <title>Diverse lifestyles and strategies of plant pathogenesis encoded in the genomes of eighteen Dothideomycetes fungi.</title>
        <authorList>
            <person name="Ohm R.A."/>
            <person name="Feau N."/>
            <person name="Henrissat B."/>
            <person name="Schoch C.L."/>
            <person name="Horwitz B.A."/>
            <person name="Barry K.W."/>
            <person name="Condon B.J."/>
            <person name="Copeland A.C."/>
            <person name="Dhillon B."/>
            <person name="Glaser F."/>
            <person name="Hesse C.N."/>
            <person name="Kosti I."/>
            <person name="LaButti K."/>
            <person name="Lindquist E.A."/>
            <person name="Lucas S."/>
            <person name="Salamov A.A."/>
            <person name="Bradshaw R.E."/>
            <person name="Ciuffetti L."/>
            <person name="Hamelin R.C."/>
            <person name="Kema G.H.J."/>
            <person name="Lawrence C."/>
            <person name="Scott J.A."/>
            <person name="Spatafora J.W."/>
            <person name="Turgeon B.G."/>
            <person name="de Wit P.J.G.M."/>
            <person name="Zhong S."/>
            <person name="Goodwin S.B."/>
            <person name="Grigoriev I.V."/>
        </authorList>
    </citation>
    <scope>NUCLEOTIDE SEQUENCE [LARGE SCALE GENOMIC DNA]</scope>
    <source>
        <strain evidence="3">28A</strain>
    </source>
</reference>